<comment type="caution">
    <text evidence="8">The sequence shown here is derived from an EMBL/GenBank/DDBJ whole genome shotgun (WGS) entry which is preliminary data.</text>
</comment>
<dbReference type="PROSITE" id="PS00028">
    <property type="entry name" value="ZINC_FINGER_C2H2_1"/>
    <property type="match status" value="6"/>
</dbReference>
<feature type="domain" description="C2H2-type" evidence="7">
    <location>
        <begin position="767"/>
        <end position="795"/>
    </location>
</feature>
<evidence type="ECO:0000256" key="2">
    <source>
        <dbReference type="ARBA" id="ARBA00022737"/>
    </source>
</evidence>
<sequence length="1089" mass="123267">MEDSHYFLKSINLESYIDHEKNFCESLTREEMDNLDYPSLGYSKMKIEETGEKAQEMDIPGKTDGINEEVSQIMGSVHADDFFSSLELQSSSKMSSSVINFPSFPKISCGIVTRSRSHVATTHDVSQKTVDKPGRKEKVKRQEKTVRNRVRKKVSKCKRDPDKGKKSKVRGRKSQVGKRSSLEAKSAGGSDGRKYSQSSAKTEDGVTVRGVPGDKNKEDDWVFFQHLGMRRDVSMEDKLLGHELNATARRSTPELFSISPILMTDDMSEEKDKVDKLLSVDDYDETFLEEMEEFSNAPPRSHTGGKWKPGSLPVRSSPILWQSQNWESFLDDRNTNYETSGKITSETSVEPPVESHEGKGQSMVSTGGKWKSFAPPASHTGGKWKPMTPPATYTGGKWKPSEVPQRTKVVDNTESSWKSQSSSSSGPPISHTGGKWKPNSADHCREDLTSRKVKSNVPSPSHTHGKWVSGPVKGSSGRTPLDIVANSQRTSGKCLKTSGGMIQYYCSPCNRRLSSKKMYRNHVQSELHLKRVLQENDLEFDSRSLKMFRGLFTQTVRKERGLGKRPVKPPEMYKATEVETAKKEKKSVELKGKKRPRKEMVRCEVCKIKVPSYQLGKHLVSYYHNRRMQLNDPVQRNLILSNIHAIVKQAPYQCGLCKFYCNTHVLFKKHWALSVHKEAEQQQGHRFWCALCNFECETTKSMELHLDSNSHREVIQAVNKSIPIIIRHKFVFSCSICFKEFRFSKELTRHREVHHPETLDADAGNKFACTLCDQSCKSMKSLQKHIIHMHKGDVKIPYFCSTCNEFFATVTEAKNHRNGQLHKYKKALADSGGLPQKKGLVRTCTYCGDTLENIDKLKSHLYDRHRSLLPKCIKCGMTFALSQEVSRHVKNRECDFSIKRSEGPASGAFKCDFCIFSTDSQSEFLLHTAIHQKGSEETKKIACPLCGSSYTQAALSVHLRTHLKEKTYQCSMCSSTFVRKDRYVAHLKSKHLLKDGEVSGTQDAGTGQAKEESQRSTPKENEGEEIGELGKTTRENQSGKPAPEKRLVTNLNCSLVWDYPHRYLVRTLSTINVSNSHVRSDQTIHNTRN</sequence>
<dbReference type="PANTHER" id="PTHR24379">
    <property type="entry name" value="KRAB AND ZINC FINGER DOMAIN-CONTAINING"/>
    <property type="match status" value="1"/>
</dbReference>
<dbReference type="Pfam" id="PF12874">
    <property type="entry name" value="zf-met"/>
    <property type="match status" value="1"/>
</dbReference>
<feature type="region of interest" description="Disordered" evidence="6">
    <location>
        <begin position="116"/>
        <end position="213"/>
    </location>
</feature>
<keyword evidence="2" id="KW-0677">Repeat</keyword>
<dbReference type="SMART" id="SM00451">
    <property type="entry name" value="ZnF_U1"/>
    <property type="match status" value="4"/>
</dbReference>
<name>A0ABR1BCH3_POLSC</name>
<dbReference type="Proteomes" id="UP001359485">
    <property type="component" value="Unassembled WGS sequence"/>
</dbReference>
<dbReference type="InterPro" id="IPR036236">
    <property type="entry name" value="Znf_C2H2_sf"/>
</dbReference>
<dbReference type="PROSITE" id="PS50157">
    <property type="entry name" value="ZINC_FINGER_C2H2_2"/>
    <property type="match status" value="4"/>
</dbReference>
<evidence type="ECO:0000256" key="6">
    <source>
        <dbReference type="SAM" id="MobiDB-lite"/>
    </source>
</evidence>
<feature type="domain" description="C2H2-type" evidence="7">
    <location>
        <begin position="798"/>
        <end position="827"/>
    </location>
</feature>
<evidence type="ECO:0000256" key="3">
    <source>
        <dbReference type="ARBA" id="ARBA00022771"/>
    </source>
</evidence>
<gene>
    <name evidence="8" type="ORF">RUM44_008529</name>
</gene>
<evidence type="ECO:0000256" key="5">
    <source>
        <dbReference type="PROSITE-ProRule" id="PRU00042"/>
    </source>
</evidence>
<dbReference type="InterPro" id="IPR013087">
    <property type="entry name" value="Znf_C2H2_type"/>
</dbReference>
<evidence type="ECO:0000256" key="4">
    <source>
        <dbReference type="ARBA" id="ARBA00022833"/>
    </source>
</evidence>
<keyword evidence="9" id="KW-1185">Reference proteome</keyword>
<dbReference type="PANTHER" id="PTHR24379:SF121">
    <property type="entry name" value="C2H2-TYPE DOMAIN-CONTAINING PROTEIN"/>
    <property type="match status" value="1"/>
</dbReference>
<dbReference type="InterPro" id="IPR003604">
    <property type="entry name" value="Matrin/U1-like-C_Znf_C2H2"/>
</dbReference>
<feature type="region of interest" description="Disordered" evidence="6">
    <location>
        <begin position="337"/>
        <end position="479"/>
    </location>
</feature>
<evidence type="ECO:0000256" key="1">
    <source>
        <dbReference type="ARBA" id="ARBA00022723"/>
    </source>
</evidence>
<evidence type="ECO:0000313" key="9">
    <source>
        <dbReference type="Proteomes" id="UP001359485"/>
    </source>
</evidence>
<feature type="compositionally biased region" description="Polar residues" evidence="6">
    <location>
        <begin position="337"/>
        <end position="348"/>
    </location>
</feature>
<feature type="domain" description="C2H2-type" evidence="7">
    <location>
        <begin position="732"/>
        <end position="759"/>
    </location>
</feature>
<keyword evidence="4" id="KW-0862">Zinc</keyword>
<feature type="compositionally biased region" description="Basic and acidic residues" evidence="6">
    <location>
        <begin position="125"/>
        <end position="146"/>
    </location>
</feature>
<feature type="compositionally biased region" description="Basic residues" evidence="6">
    <location>
        <begin position="165"/>
        <end position="176"/>
    </location>
</feature>
<feature type="compositionally biased region" description="Low complexity" evidence="6">
    <location>
        <begin position="415"/>
        <end position="425"/>
    </location>
</feature>
<accession>A0ABR1BCH3</accession>
<feature type="compositionally biased region" description="Basic and acidic residues" evidence="6">
    <location>
        <begin position="201"/>
        <end position="213"/>
    </location>
</feature>
<dbReference type="EMBL" id="JAWJWF010000002">
    <property type="protein sequence ID" value="KAK6638104.1"/>
    <property type="molecule type" value="Genomic_DNA"/>
</dbReference>
<protein>
    <recommendedName>
        <fullName evidence="7">C2H2-type domain-containing protein</fullName>
    </recommendedName>
</protein>
<feature type="domain" description="C2H2-type" evidence="7">
    <location>
        <begin position="968"/>
        <end position="991"/>
    </location>
</feature>
<feature type="region of interest" description="Disordered" evidence="6">
    <location>
        <begin position="995"/>
        <end position="1045"/>
    </location>
</feature>
<dbReference type="SMART" id="SM00355">
    <property type="entry name" value="ZnF_C2H2"/>
    <property type="match status" value="12"/>
</dbReference>
<organism evidence="8 9">
    <name type="scientific">Polyplax serrata</name>
    <name type="common">Common mouse louse</name>
    <dbReference type="NCBI Taxonomy" id="468196"/>
    <lineage>
        <taxon>Eukaryota</taxon>
        <taxon>Metazoa</taxon>
        <taxon>Ecdysozoa</taxon>
        <taxon>Arthropoda</taxon>
        <taxon>Hexapoda</taxon>
        <taxon>Insecta</taxon>
        <taxon>Pterygota</taxon>
        <taxon>Neoptera</taxon>
        <taxon>Paraneoptera</taxon>
        <taxon>Psocodea</taxon>
        <taxon>Troctomorpha</taxon>
        <taxon>Phthiraptera</taxon>
        <taxon>Anoplura</taxon>
        <taxon>Polyplacidae</taxon>
        <taxon>Polyplax</taxon>
    </lineage>
</organism>
<reference evidence="8 9" key="1">
    <citation type="submission" date="2023-09" db="EMBL/GenBank/DDBJ databases">
        <title>Genomes of two closely related lineages of the louse Polyplax serrata with different host specificities.</title>
        <authorList>
            <person name="Martinu J."/>
            <person name="Tarabai H."/>
            <person name="Stefka J."/>
            <person name="Hypsa V."/>
        </authorList>
    </citation>
    <scope>NUCLEOTIDE SEQUENCE [LARGE SCALE GENOMIC DNA]</scope>
    <source>
        <strain evidence="8">98ZLc_SE</strain>
    </source>
</reference>
<dbReference type="SUPFAM" id="SSF57667">
    <property type="entry name" value="beta-beta-alpha zinc fingers"/>
    <property type="match status" value="2"/>
</dbReference>
<feature type="compositionally biased region" description="Basic and acidic residues" evidence="6">
    <location>
        <begin position="440"/>
        <end position="450"/>
    </location>
</feature>
<evidence type="ECO:0000259" key="7">
    <source>
        <dbReference type="PROSITE" id="PS50157"/>
    </source>
</evidence>
<evidence type="ECO:0000313" key="8">
    <source>
        <dbReference type="EMBL" id="KAK6638104.1"/>
    </source>
</evidence>
<keyword evidence="1" id="KW-0479">Metal-binding</keyword>
<keyword evidence="3 5" id="KW-0863">Zinc-finger</keyword>
<feature type="compositionally biased region" description="Basic residues" evidence="6">
    <location>
        <begin position="147"/>
        <end position="156"/>
    </location>
</feature>
<dbReference type="Gene3D" id="3.30.160.60">
    <property type="entry name" value="Classic Zinc Finger"/>
    <property type="match status" value="5"/>
</dbReference>
<proteinExistence type="predicted"/>
<feature type="compositionally biased region" description="Basic and acidic residues" evidence="6">
    <location>
        <begin position="1009"/>
        <end position="1021"/>
    </location>
</feature>